<dbReference type="PANTHER" id="PTHR43792:SF8">
    <property type="entry name" value="[RIBOSOMAL PROTEIN US5]-ALANINE N-ACETYLTRANSFERASE"/>
    <property type="match status" value="1"/>
</dbReference>
<dbReference type="PROSITE" id="PS51186">
    <property type="entry name" value="GNAT"/>
    <property type="match status" value="1"/>
</dbReference>
<organism evidence="5 6">
    <name type="scientific">Verruconis gallopava</name>
    <dbReference type="NCBI Taxonomy" id="253628"/>
    <lineage>
        <taxon>Eukaryota</taxon>
        <taxon>Fungi</taxon>
        <taxon>Dikarya</taxon>
        <taxon>Ascomycota</taxon>
        <taxon>Pezizomycotina</taxon>
        <taxon>Dothideomycetes</taxon>
        <taxon>Pleosporomycetidae</taxon>
        <taxon>Venturiales</taxon>
        <taxon>Sympoventuriaceae</taxon>
        <taxon>Verruconis</taxon>
    </lineage>
</organism>
<dbReference type="GeneID" id="27310539"/>
<sequence>MITYDVRRATQVVDGISSTALHSMGEEQQTDMADAEPHQQVAEQAVVPSANHGGTVETHSVVKMQLPADLPWPKPIITLPQLVVRPYHPSDVPAIARMANNKKVACNMTDRFPHPYTEQDGVDFMLKALNPKKSNVYAWVVSLTPEGPPIGGCGFVPGTDVLRRNAEIGYWLGEEFWGKGYATLVCDALTNWAFEQEQGITGEKLQRVGAQVYGGNKGSEKVLMKCGYKHEGTMRDIVYKWGEVRDLKAYGMRRLDWEQRKLKKCTH</sequence>
<dbReference type="STRING" id="253628.A0A0D1XVU8"/>
<dbReference type="SUPFAM" id="SSF55729">
    <property type="entry name" value="Acyl-CoA N-acyltransferases (Nat)"/>
    <property type="match status" value="1"/>
</dbReference>
<evidence type="ECO:0000256" key="2">
    <source>
        <dbReference type="ARBA" id="ARBA00023315"/>
    </source>
</evidence>
<gene>
    <name evidence="5" type="ORF">PV09_02566</name>
</gene>
<name>A0A0D1XVU8_9PEZI</name>
<keyword evidence="2" id="KW-0012">Acyltransferase</keyword>
<dbReference type="HOGENOM" id="CLU_013985_3_4_1"/>
<feature type="domain" description="N-acetyltransferase" evidence="4">
    <location>
        <begin position="82"/>
        <end position="257"/>
    </location>
</feature>
<comment type="similarity">
    <text evidence="3">Belongs to the acetyltransferase family. RimJ subfamily.</text>
</comment>
<dbReference type="Pfam" id="PF13302">
    <property type="entry name" value="Acetyltransf_3"/>
    <property type="match status" value="1"/>
</dbReference>
<evidence type="ECO:0000256" key="3">
    <source>
        <dbReference type="ARBA" id="ARBA00038502"/>
    </source>
</evidence>
<dbReference type="InterPro" id="IPR051531">
    <property type="entry name" value="N-acetyltransferase"/>
</dbReference>
<protein>
    <recommendedName>
        <fullName evidence="4">N-acetyltransferase domain-containing protein</fullName>
    </recommendedName>
</protein>
<dbReference type="OrthoDB" id="630895at2759"/>
<dbReference type="PANTHER" id="PTHR43792">
    <property type="entry name" value="GNAT FAMILY, PUTATIVE (AFU_ORTHOLOGUE AFUA_3G00765)-RELATED-RELATED"/>
    <property type="match status" value="1"/>
</dbReference>
<evidence type="ECO:0000313" key="6">
    <source>
        <dbReference type="Proteomes" id="UP000053259"/>
    </source>
</evidence>
<evidence type="ECO:0000256" key="1">
    <source>
        <dbReference type="ARBA" id="ARBA00022679"/>
    </source>
</evidence>
<dbReference type="EMBL" id="KN847534">
    <property type="protein sequence ID" value="KIW06896.1"/>
    <property type="molecule type" value="Genomic_DNA"/>
</dbReference>
<evidence type="ECO:0000259" key="4">
    <source>
        <dbReference type="PROSITE" id="PS51186"/>
    </source>
</evidence>
<dbReference type="GO" id="GO:0016747">
    <property type="term" value="F:acyltransferase activity, transferring groups other than amino-acyl groups"/>
    <property type="evidence" value="ECO:0007669"/>
    <property type="project" value="InterPro"/>
</dbReference>
<keyword evidence="1" id="KW-0808">Transferase</keyword>
<dbReference type="Gene3D" id="3.40.630.30">
    <property type="match status" value="1"/>
</dbReference>
<reference evidence="5 6" key="1">
    <citation type="submission" date="2015-01" db="EMBL/GenBank/DDBJ databases">
        <title>The Genome Sequence of Ochroconis gallopava CBS43764.</title>
        <authorList>
            <consortium name="The Broad Institute Genomics Platform"/>
            <person name="Cuomo C."/>
            <person name="de Hoog S."/>
            <person name="Gorbushina A."/>
            <person name="Stielow B."/>
            <person name="Teixiera M."/>
            <person name="Abouelleil A."/>
            <person name="Chapman S.B."/>
            <person name="Priest M."/>
            <person name="Young S.K."/>
            <person name="Wortman J."/>
            <person name="Nusbaum C."/>
            <person name="Birren B."/>
        </authorList>
    </citation>
    <scope>NUCLEOTIDE SEQUENCE [LARGE SCALE GENOMIC DNA]</scope>
    <source>
        <strain evidence="5 6">CBS 43764</strain>
    </source>
</reference>
<dbReference type="Proteomes" id="UP000053259">
    <property type="component" value="Unassembled WGS sequence"/>
</dbReference>
<dbReference type="InParanoid" id="A0A0D1XVU8"/>
<dbReference type="InterPro" id="IPR000182">
    <property type="entry name" value="GNAT_dom"/>
</dbReference>
<evidence type="ECO:0000313" key="5">
    <source>
        <dbReference type="EMBL" id="KIW06896.1"/>
    </source>
</evidence>
<proteinExistence type="inferred from homology"/>
<dbReference type="AlphaFoldDB" id="A0A0D1XVU8"/>
<dbReference type="VEuPathDB" id="FungiDB:PV09_02566"/>
<dbReference type="RefSeq" id="XP_016216765.1">
    <property type="nucleotide sequence ID" value="XM_016355629.1"/>
</dbReference>
<accession>A0A0D1XVU8</accession>
<keyword evidence="6" id="KW-1185">Reference proteome</keyword>
<dbReference type="InterPro" id="IPR016181">
    <property type="entry name" value="Acyl_CoA_acyltransferase"/>
</dbReference>